<protein>
    <submittedName>
        <fullName evidence="1">Uncharacterized protein</fullName>
    </submittedName>
</protein>
<sequence>MTNPITLTFLVRGISGSQPTQNRLSSRIETLIQSLMSFCRIDWIPFSSVALEYLGLISWVRALFQAVKTVGIRGFEW</sequence>
<name>A0ABC8R189_9AQUA</name>
<evidence type="ECO:0000313" key="1">
    <source>
        <dbReference type="EMBL" id="CAK9135837.1"/>
    </source>
</evidence>
<accession>A0ABC8R189</accession>
<gene>
    <name evidence="1" type="ORF">ILEXP_LOCUS2797</name>
</gene>
<reference evidence="1 2" key="1">
    <citation type="submission" date="2024-02" db="EMBL/GenBank/DDBJ databases">
        <authorList>
            <person name="Vignale AGUSTIN F."/>
            <person name="Sosa J E."/>
            <person name="Modenutti C."/>
        </authorList>
    </citation>
    <scope>NUCLEOTIDE SEQUENCE [LARGE SCALE GENOMIC DNA]</scope>
</reference>
<proteinExistence type="predicted"/>
<dbReference type="EMBL" id="CAUOFW020000725">
    <property type="protein sequence ID" value="CAK9135837.1"/>
    <property type="molecule type" value="Genomic_DNA"/>
</dbReference>
<organism evidence="1 2">
    <name type="scientific">Ilex paraguariensis</name>
    <name type="common">yerba mate</name>
    <dbReference type="NCBI Taxonomy" id="185542"/>
    <lineage>
        <taxon>Eukaryota</taxon>
        <taxon>Viridiplantae</taxon>
        <taxon>Streptophyta</taxon>
        <taxon>Embryophyta</taxon>
        <taxon>Tracheophyta</taxon>
        <taxon>Spermatophyta</taxon>
        <taxon>Magnoliopsida</taxon>
        <taxon>eudicotyledons</taxon>
        <taxon>Gunneridae</taxon>
        <taxon>Pentapetalae</taxon>
        <taxon>asterids</taxon>
        <taxon>campanulids</taxon>
        <taxon>Aquifoliales</taxon>
        <taxon>Aquifoliaceae</taxon>
        <taxon>Ilex</taxon>
    </lineage>
</organism>
<evidence type="ECO:0000313" key="2">
    <source>
        <dbReference type="Proteomes" id="UP001642360"/>
    </source>
</evidence>
<dbReference type="Proteomes" id="UP001642360">
    <property type="component" value="Unassembled WGS sequence"/>
</dbReference>
<comment type="caution">
    <text evidence="1">The sequence shown here is derived from an EMBL/GenBank/DDBJ whole genome shotgun (WGS) entry which is preliminary data.</text>
</comment>
<dbReference type="AlphaFoldDB" id="A0ABC8R189"/>
<keyword evidence="2" id="KW-1185">Reference proteome</keyword>